<reference evidence="2" key="1">
    <citation type="journal article" date="2008" name="Nat. Genet.">
        <title>The Pristionchus pacificus genome provides a unique perspective on nematode lifestyle and parasitism.</title>
        <authorList>
            <person name="Dieterich C."/>
            <person name="Clifton S.W."/>
            <person name="Schuster L.N."/>
            <person name="Chinwalla A."/>
            <person name="Delehaunty K."/>
            <person name="Dinkelacker I."/>
            <person name="Fulton L."/>
            <person name="Fulton R."/>
            <person name="Godfrey J."/>
            <person name="Minx P."/>
            <person name="Mitreva M."/>
            <person name="Roeseler W."/>
            <person name="Tian H."/>
            <person name="Witte H."/>
            <person name="Yang S.P."/>
            <person name="Wilson R.K."/>
            <person name="Sommer R.J."/>
        </authorList>
    </citation>
    <scope>NUCLEOTIDE SEQUENCE [LARGE SCALE GENOMIC DNA]</scope>
    <source>
        <strain evidence="2">PS312</strain>
    </source>
</reference>
<dbReference type="Proteomes" id="UP000005239">
    <property type="component" value="Unassembled WGS sequence"/>
</dbReference>
<keyword evidence="2" id="KW-1185">Reference proteome</keyword>
<dbReference type="AlphaFoldDB" id="A0A2A6C6F1"/>
<gene>
    <name evidence="1" type="primary">WBGene00272974</name>
</gene>
<protein>
    <submittedName>
        <fullName evidence="1">Uncharacterized protein</fullName>
    </submittedName>
</protein>
<name>A0A2A6C6F1_PRIPA</name>
<accession>A0A2A6C6F1</accession>
<evidence type="ECO:0000313" key="2">
    <source>
        <dbReference type="Proteomes" id="UP000005239"/>
    </source>
</evidence>
<proteinExistence type="predicted"/>
<reference evidence="1" key="2">
    <citation type="submission" date="2022-06" db="UniProtKB">
        <authorList>
            <consortium name="EnsemblMetazoa"/>
        </authorList>
    </citation>
    <scope>IDENTIFICATION</scope>
    <source>
        <strain evidence="1">PS312</strain>
    </source>
</reference>
<evidence type="ECO:0000313" key="1">
    <source>
        <dbReference type="EnsemblMetazoa" id="PPA34605.1"/>
    </source>
</evidence>
<sequence>CATIRFGGVVVFPHTRTTTMADWARDREAAEGSWPTLIASPLPSSVYGAHLSNQQQLPSD</sequence>
<organism evidence="1 2">
    <name type="scientific">Pristionchus pacificus</name>
    <name type="common">Parasitic nematode worm</name>
    <dbReference type="NCBI Taxonomy" id="54126"/>
    <lineage>
        <taxon>Eukaryota</taxon>
        <taxon>Metazoa</taxon>
        <taxon>Ecdysozoa</taxon>
        <taxon>Nematoda</taxon>
        <taxon>Chromadorea</taxon>
        <taxon>Rhabditida</taxon>
        <taxon>Rhabditina</taxon>
        <taxon>Diplogasteromorpha</taxon>
        <taxon>Diplogasteroidea</taxon>
        <taxon>Neodiplogasteridae</taxon>
        <taxon>Pristionchus</taxon>
    </lineage>
</organism>
<dbReference type="EnsemblMetazoa" id="PPA34605.1">
    <property type="protein sequence ID" value="PPA34605.1"/>
    <property type="gene ID" value="WBGene00272974"/>
</dbReference>
<accession>A0A8R1UQL3</accession>